<dbReference type="Proteomes" id="UP000199337">
    <property type="component" value="Unassembled WGS sequence"/>
</dbReference>
<evidence type="ECO:0000313" key="3">
    <source>
        <dbReference type="Proteomes" id="UP000199337"/>
    </source>
</evidence>
<dbReference type="RefSeq" id="WP_092472216.1">
    <property type="nucleotide sequence ID" value="NZ_FOOX01000011.1"/>
</dbReference>
<protein>
    <submittedName>
        <fullName evidence="2">Uncharacterized protein</fullName>
    </submittedName>
</protein>
<keyword evidence="3" id="KW-1185">Reference proteome</keyword>
<evidence type="ECO:0000256" key="1">
    <source>
        <dbReference type="SAM" id="MobiDB-lite"/>
    </source>
</evidence>
<feature type="region of interest" description="Disordered" evidence="1">
    <location>
        <begin position="34"/>
        <end position="64"/>
    </location>
</feature>
<feature type="compositionally biased region" description="Low complexity" evidence="1">
    <location>
        <begin position="34"/>
        <end position="57"/>
    </location>
</feature>
<evidence type="ECO:0000313" key="2">
    <source>
        <dbReference type="EMBL" id="SFG88924.1"/>
    </source>
</evidence>
<reference evidence="3" key="1">
    <citation type="submission" date="2016-10" db="EMBL/GenBank/DDBJ databases">
        <authorList>
            <person name="Varghese N."/>
            <person name="Submissions S."/>
        </authorList>
    </citation>
    <scope>NUCLEOTIDE SEQUENCE [LARGE SCALE GENOMIC DNA]</scope>
    <source>
        <strain evidence="3">DSM 17038</strain>
    </source>
</reference>
<dbReference type="OrthoDB" id="9855231at2"/>
<name>A0A1I2VHY1_9FIRM</name>
<dbReference type="STRING" id="341036.SAMN05660649_03031"/>
<organism evidence="2 3">
    <name type="scientific">Desulfotruncus arcticus DSM 17038</name>
    <dbReference type="NCBI Taxonomy" id="1121424"/>
    <lineage>
        <taxon>Bacteria</taxon>
        <taxon>Bacillati</taxon>
        <taxon>Bacillota</taxon>
        <taxon>Clostridia</taxon>
        <taxon>Eubacteriales</taxon>
        <taxon>Desulfallaceae</taxon>
        <taxon>Desulfotruncus</taxon>
    </lineage>
</organism>
<accession>A0A1I2VHY1</accession>
<dbReference type="AlphaFoldDB" id="A0A1I2VHY1"/>
<gene>
    <name evidence="2" type="ORF">SAMN05660649_03031</name>
</gene>
<dbReference type="EMBL" id="FOOX01000011">
    <property type="protein sequence ID" value="SFG88924.1"/>
    <property type="molecule type" value="Genomic_DNA"/>
</dbReference>
<sequence>MVSIACLGVLILCGTFIWKGETGYGEESIAANESAAEVAEPQKTAAAPATPYYSASPQPSPQPDPLEQMFISGAKVGDIIKLGDVEMQVTKAPAKHKVIDLTLSGNSLNQSPELIRSENNRIMYEIPADVDVHLDITEKIIFDQ</sequence>
<proteinExistence type="predicted"/>